<dbReference type="Gene3D" id="3.40.1160.10">
    <property type="entry name" value="Acetylglutamate kinase-like"/>
    <property type="match status" value="1"/>
</dbReference>
<accession>A0ABW4YXI0</accession>
<protein>
    <submittedName>
        <fullName evidence="2">Aspartate kinase</fullName>
    </submittedName>
</protein>
<evidence type="ECO:0000313" key="3">
    <source>
        <dbReference type="Proteomes" id="UP001597299"/>
    </source>
</evidence>
<sequence>MHQTPLPEAVIVKLGGSLAAAPGLAGLLARLAETGAPLVVVPGGGPLADAVRDLQPRLSLSDRACHHMAILAMESFALALGDLEPRLLPCTDAAAMARAHAAGRAALWLPAEMGRAADLPASWNVTSDSLALWLALHLGARRLAFVKSAPSHGTAPGEWAAAGLVDPFVPTLAARYAGRLELLSVEEALAAFPCNRSAA</sequence>
<dbReference type="Pfam" id="PF00696">
    <property type="entry name" value="AA_kinase"/>
    <property type="match status" value="1"/>
</dbReference>
<evidence type="ECO:0000259" key="1">
    <source>
        <dbReference type="Pfam" id="PF00696"/>
    </source>
</evidence>
<keyword evidence="2" id="KW-0808">Transferase</keyword>
<name>A0ABW4YXI0_9HYPH</name>
<dbReference type="SUPFAM" id="SSF53633">
    <property type="entry name" value="Carbamate kinase-like"/>
    <property type="match status" value="1"/>
</dbReference>
<proteinExistence type="predicted"/>
<evidence type="ECO:0000313" key="2">
    <source>
        <dbReference type="EMBL" id="MFD2141061.1"/>
    </source>
</evidence>
<reference evidence="3" key="1">
    <citation type="journal article" date="2019" name="Int. J. Syst. Evol. Microbiol.">
        <title>The Global Catalogue of Microorganisms (GCM) 10K type strain sequencing project: providing services to taxonomists for standard genome sequencing and annotation.</title>
        <authorList>
            <consortium name="The Broad Institute Genomics Platform"/>
            <consortium name="The Broad Institute Genome Sequencing Center for Infectious Disease"/>
            <person name="Wu L."/>
            <person name="Ma J."/>
        </authorList>
    </citation>
    <scope>NUCLEOTIDE SEQUENCE [LARGE SCALE GENOMIC DNA]</scope>
    <source>
        <strain evidence="3">CCM 7435</strain>
    </source>
</reference>
<dbReference type="EMBL" id="JBHUHD010000001">
    <property type="protein sequence ID" value="MFD2141061.1"/>
    <property type="molecule type" value="Genomic_DNA"/>
</dbReference>
<dbReference type="RefSeq" id="WP_213350407.1">
    <property type="nucleotide sequence ID" value="NZ_JAHBGB010000002.1"/>
</dbReference>
<dbReference type="InterPro" id="IPR036393">
    <property type="entry name" value="AceGlu_kinase-like_sf"/>
</dbReference>
<feature type="domain" description="Aspartate/glutamate/uridylate kinase" evidence="1">
    <location>
        <begin position="10"/>
        <end position="148"/>
    </location>
</feature>
<keyword evidence="3" id="KW-1185">Reference proteome</keyword>
<dbReference type="InterPro" id="IPR001048">
    <property type="entry name" value="Asp/Glu/Uridylate_kinase"/>
</dbReference>
<comment type="caution">
    <text evidence="2">The sequence shown here is derived from an EMBL/GenBank/DDBJ whole genome shotgun (WGS) entry which is preliminary data.</text>
</comment>
<dbReference type="GO" id="GO:0016301">
    <property type="term" value="F:kinase activity"/>
    <property type="evidence" value="ECO:0007669"/>
    <property type="project" value="UniProtKB-KW"/>
</dbReference>
<gene>
    <name evidence="2" type="ORF">ACFSNC_11660</name>
</gene>
<dbReference type="Proteomes" id="UP001597299">
    <property type="component" value="Unassembled WGS sequence"/>
</dbReference>
<keyword evidence="2" id="KW-0418">Kinase</keyword>
<organism evidence="2 3">
    <name type="scientific">Ancylobacter oerskovii</name>
    <dbReference type="NCBI Taxonomy" id="459519"/>
    <lineage>
        <taxon>Bacteria</taxon>
        <taxon>Pseudomonadati</taxon>
        <taxon>Pseudomonadota</taxon>
        <taxon>Alphaproteobacteria</taxon>
        <taxon>Hyphomicrobiales</taxon>
        <taxon>Xanthobacteraceae</taxon>
        <taxon>Ancylobacter</taxon>
    </lineage>
</organism>